<name>A0A0R2ER34_9LACO</name>
<protein>
    <recommendedName>
        <fullName evidence="1">Integron-associated effector binding protein domain-containing protein</fullName>
    </recommendedName>
</protein>
<gene>
    <name evidence="2" type="ORF">FD14_GL002539</name>
</gene>
<dbReference type="EMBL" id="AYZM01000171">
    <property type="protein sequence ID" value="KRN17814.1"/>
    <property type="molecule type" value="Genomic_DNA"/>
</dbReference>
<dbReference type="Pfam" id="PF14526">
    <property type="entry name" value="Cass2"/>
    <property type="match status" value="1"/>
</dbReference>
<dbReference type="InterPro" id="IPR011256">
    <property type="entry name" value="Reg_factor_effector_dom_sf"/>
</dbReference>
<accession>A0A0R2ER34</accession>
<keyword evidence="3" id="KW-1185">Reference proteome</keyword>
<evidence type="ECO:0000313" key="2">
    <source>
        <dbReference type="EMBL" id="KRN17814.1"/>
    </source>
</evidence>
<dbReference type="InterPro" id="IPR029441">
    <property type="entry name" value="Cass2"/>
</dbReference>
<dbReference type="Gene3D" id="3.20.80.10">
    <property type="entry name" value="Regulatory factor, effector binding domain"/>
    <property type="match status" value="1"/>
</dbReference>
<dbReference type="PATRIC" id="fig|1423804.4.peg.2748"/>
<proteinExistence type="predicted"/>
<evidence type="ECO:0000313" key="3">
    <source>
        <dbReference type="Proteomes" id="UP000051442"/>
    </source>
</evidence>
<organism evidence="2 3">
    <name type="scientific">Secundilactobacillus similis DSM 23365 = JCM 2765</name>
    <dbReference type="NCBI Taxonomy" id="1423804"/>
    <lineage>
        <taxon>Bacteria</taxon>
        <taxon>Bacillati</taxon>
        <taxon>Bacillota</taxon>
        <taxon>Bacilli</taxon>
        <taxon>Lactobacillales</taxon>
        <taxon>Lactobacillaceae</taxon>
        <taxon>Secundilactobacillus</taxon>
    </lineage>
</organism>
<dbReference type="AlphaFoldDB" id="A0A0R2ER34"/>
<dbReference type="RefSeq" id="WP_054736392.1">
    <property type="nucleotide sequence ID" value="NZ_AYZM01000171.1"/>
</dbReference>
<evidence type="ECO:0000259" key="1">
    <source>
        <dbReference type="Pfam" id="PF14526"/>
    </source>
</evidence>
<feature type="domain" description="Integron-associated effector binding protein" evidence="1">
    <location>
        <begin position="69"/>
        <end position="137"/>
    </location>
</feature>
<comment type="caution">
    <text evidence="2">The sequence shown here is derived from an EMBL/GenBank/DDBJ whole genome shotgun (WGS) entry which is preliminary data.</text>
</comment>
<dbReference type="Proteomes" id="UP000051442">
    <property type="component" value="Unassembled WGS sequence"/>
</dbReference>
<sequence>MTYTLITRDAQTIYGWSAELVTPSRTNLAELSQQKQALLDEYQTELTDGLMAVNSNQDGQQHYLVGQARVTKRPSTFTLPAGQYAQFDLAFTDRINLDQLIGRSYGELAQVTDLQIAGNFNLEAFVNQHQVQFFVPVHMLQ</sequence>
<reference evidence="2 3" key="1">
    <citation type="journal article" date="2015" name="Genome Announc.">
        <title>Expanding the biotechnology potential of lactobacilli through comparative genomics of 213 strains and associated genera.</title>
        <authorList>
            <person name="Sun Z."/>
            <person name="Harris H.M."/>
            <person name="McCann A."/>
            <person name="Guo C."/>
            <person name="Argimon S."/>
            <person name="Zhang W."/>
            <person name="Yang X."/>
            <person name="Jeffery I.B."/>
            <person name="Cooney J.C."/>
            <person name="Kagawa T.F."/>
            <person name="Liu W."/>
            <person name="Song Y."/>
            <person name="Salvetti E."/>
            <person name="Wrobel A."/>
            <person name="Rasinkangas P."/>
            <person name="Parkhill J."/>
            <person name="Rea M.C."/>
            <person name="O'Sullivan O."/>
            <person name="Ritari J."/>
            <person name="Douillard F.P."/>
            <person name="Paul Ross R."/>
            <person name="Yang R."/>
            <person name="Briner A.E."/>
            <person name="Felis G.E."/>
            <person name="de Vos W.M."/>
            <person name="Barrangou R."/>
            <person name="Klaenhammer T.R."/>
            <person name="Caufield P.W."/>
            <person name="Cui Y."/>
            <person name="Zhang H."/>
            <person name="O'Toole P.W."/>
        </authorList>
    </citation>
    <scope>NUCLEOTIDE SEQUENCE [LARGE SCALE GENOMIC DNA]</scope>
    <source>
        <strain evidence="2 3">DSM 23365</strain>
    </source>
</reference>
<dbReference type="OrthoDB" id="2190216at2"/>
<dbReference type="STRING" id="1423804.FD14_GL002539"/>